<organism evidence="1 2">
    <name type="scientific">Amycolatopsis minnesotensis</name>
    <dbReference type="NCBI Taxonomy" id="337894"/>
    <lineage>
        <taxon>Bacteria</taxon>
        <taxon>Bacillati</taxon>
        <taxon>Actinomycetota</taxon>
        <taxon>Actinomycetes</taxon>
        <taxon>Pseudonocardiales</taxon>
        <taxon>Pseudonocardiaceae</taxon>
        <taxon>Amycolatopsis</taxon>
    </lineage>
</organism>
<gene>
    <name evidence="1" type="ORF">GCM10009754_76510</name>
</gene>
<comment type="caution">
    <text evidence="1">The sequence shown here is derived from an EMBL/GenBank/DDBJ whole genome shotgun (WGS) entry which is preliminary data.</text>
</comment>
<name>A0ABP5DVM0_9PSEU</name>
<accession>A0ABP5DVM0</accession>
<dbReference type="Pfam" id="PF11236">
    <property type="entry name" value="DUF3037"/>
    <property type="match status" value="1"/>
</dbReference>
<reference evidence="2" key="1">
    <citation type="journal article" date="2019" name="Int. J. Syst. Evol. Microbiol.">
        <title>The Global Catalogue of Microorganisms (GCM) 10K type strain sequencing project: providing services to taxonomists for standard genome sequencing and annotation.</title>
        <authorList>
            <consortium name="The Broad Institute Genomics Platform"/>
            <consortium name="The Broad Institute Genome Sequencing Center for Infectious Disease"/>
            <person name="Wu L."/>
            <person name="Ma J."/>
        </authorList>
    </citation>
    <scope>NUCLEOTIDE SEQUENCE [LARGE SCALE GENOMIC DNA]</scope>
    <source>
        <strain evidence="2">JCM 14545</strain>
    </source>
</reference>
<keyword evidence="2" id="KW-1185">Reference proteome</keyword>
<evidence type="ECO:0000313" key="2">
    <source>
        <dbReference type="Proteomes" id="UP001501116"/>
    </source>
</evidence>
<dbReference type="InterPro" id="IPR021398">
    <property type="entry name" value="DUF3037"/>
</dbReference>
<proteinExistence type="predicted"/>
<sequence>MTQEPQRYEYALLQVMPRPERGELVNAGVLVYCRPLRSLVARVHLDHARVRALDPGADLDAIETSLKLMAGICAGNPDAGPAAAEEIGRRFRWLTAPRSTVVRAGPVHPGFTRSAAAEADRLLDLLVLPPA</sequence>
<evidence type="ECO:0000313" key="1">
    <source>
        <dbReference type="EMBL" id="GAA1987113.1"/>
    </source>
</evidence>
<dbReference type="Proteomes" id="UP001501116">
    <property type="component" value="Unassembled WGS sequence"/>
</dbReference>
<protein>
    <submittedName>
        <fullName evidence="1">DUF3037 domain-containing protein</fullName>
    </submittedName>
</protein>
<dbReference type="RefSeq" id="WP_344430158.1">
    <property type="nucleotide sequence ID" value="NZ_BAAANN010000045.1"/>
</dbReference>
<dbReference type="EMBL" id="BAAANN010000045">
    <property type="protein sequence ID" value="GAA1987113.1"/>
    <property type="molecule type" value="Genomic_DNA"/>
</dbReference>